<evidence type="ECO:0000313" key="2">
    <source>
        <dbReference type="Proteomes" id="UP000282007"/>
    </source>
</evidence>
<keyword evidence="2" id="KW-1185">Reference proteome</keyword>
<dbReference type="OrthoDB" id="302327at2157"/>
<dbReference type="AlphaFoldDB" id="A0A3G8QWN1"/>
<dbReference type="KEGG" id="haer:DU502_07550"/>
<name>A0A3G8QWN1_9EURY</name>
<organism evidence="1 2">
    <name type="scientific">Haloplanus aerogenes</name>
    <dbReference type="NCBI Taxonomy" id="660522"/>
    <lineage>
        <taxon>Archaea</taxon>
        <taxon>Methanobacteriati</taxon>
        <taxon>Methanobacteriota</taxon>
        <taxon>Stenosarchaea group</taxon>
        <taxon>Halobacteria</taxon>
        <taxon>Halobacteriales</taxon>
        <taxon>Haloferacaceae</taxon>
        <taxon>Haloplanus</taxon>
    </lineage>
</organism>
<dbReference type="Proteomes" id="UP000282007">
    <property type="component" value="Chromosome"/>
</dbReference>
<accession>A0A3G8QWN1</accession>
<proteinExistence type="predicted"/>
<dbReference type="GeneID" id="38471130"/>
<gene>
    <name evidence="1" type="ORF">DU502_07550</name>
</gene>
<evidence type="ECO:0008006" key="3">
    <source>
        <dbReference type="Google" id="ProtNLM"/>
    </source>
</evidence>
<sequence>MSRPLQQFIDDLESRRRRLLVVNGTEVDAKVDAIVDYFERFDLETGHVTAAELPDAFLVLTDGDACLGAVGIKELHDYLFDALRDASLADLTEDVRQRPIVEGFLARLDQNVYSLTGERRLPLVCVSQLLESRAWRRGAGSLHAGVQRLSTFESAPATWTRYRKIAEASVETTVYGQTDWEPEDWGAVTAYGDESGSLVGEYWFVIYSGPEKYDDGALLAHETETNRYTGFWTFDSATVDALVETLVDDYQPELTCLRT</sequence>
<dbReference type="RefSeq" id="WP_121918784.1">
    <property type="nucleotide sequence ID" value="NZ_CP034145.1"/>
</dbReference>
<evidence type="ECO:0000313" key="1">
    <source>
        <dbReference type="EMBL" id="AZH25244.1"/>
    </source>
</evidence>
<reference evidence="1 2" key="1">
    <citation type="submission" date="2018-07" db="EMBL/GenBank/DDBJ databases">
        <title>Genome sequences of Haloplanus aerogenes JCM 16430T.</title>
        <authorList>
            <person name="Kim Y.B."/>
            <person name="Roh S.W."/>
        </authorList>
    </citation>
    <scope>NUCLEOTIDE SEQUENCE [LARGE SCALE GENOMIC DNA]</scope>
    <source>
        <strain evidence="1 2">JCM 16430</strain>
    </source>
</reference>
<protein>
    <recommendedName>
        <fullName evidence="3">Histidine kinase</fullName>
    </recommendedName>
</protein>
<dbReference type="EMBL" id="CP034145">
    <property type="protein sequence ID" value="AZH25244.1"/>
    <property type="molecule type" value="Genomic_DNA"/>
</dbReference>